<evidence type="ECO:0000256" key="1">
    <source>
        <dbReference type="ARBA" id="ARBA00004141"/>
    </source>
</evidence>
<feature type="transmembrane region" description="Helical" evidence="5">
    <location>
        <begin position="76"/>
        <end position="100"/>
    </location>
</feature>
<dbReference type="Pfam" id="PF09685">
    <property type="entry name" value="MamF_MmsF"/>
    <property type="match status" value="1"/>
</dbReference>
<keyword evidence="2 5" id="KW-0812">Transmembrane</keyword>
<dbReference type="Proteomes" id="UP000588186">
    <property type="component" value="Unassembled WGS sequence"/>
</dbReference>
<evidence type="ECO:0000256" key="5">
    <source>
        <dbReference type="SAM" id="Phobius"/>
    </source>
</evidence>
<organism evidence="6 7">
    <name type="scientific">Phocicoccus pinnipedialis</name>
    <dbReference type="NCBI Taxonomy" id="110845"/>
    <lineage>
        <taxon>Bacteria</taxon>
        <taxon>Bacillati</taxon>
        <taxon>Bacillota</taxon>
        <taxon>Bacilli</taxon>
        <taxon>Bacillales</taxon>
        <taxon>Salinicoccaceae</taxon>
        <taxon>Phocicoccus</taxon>
    </lineage>
</organism>
<comment type="subcellular location">
    <subcellularLocation>
        <location evidence="1">Membrane</location>
        <topology evidence="1">Multi-pass membrane protein</topology>
    </subcellularLocation>
</comment>
<evidence type="ECO:0000256" key="2">
    <source>
        <dbReference type="ARBA" id="ARBA00022692"/>
    </source>
</evidence>
<accession>A0A6V7R8I7</accession>
<evidence type="ECO:0000313" key="6">
    <source>
        <dbReference type="EMBL" id="CAD2073308.1"/>
    </source>
</evidence>
<reference evidence="6 7" key="1">
    <citation type="submission" date="2020-07" db="EMBL/GenBank/DDBJ databases">
        <authorList>
            <person name="Criscuolo A."/>
        </authorList>
    </citation>
    <scope>NUCLEOTIDE SEQUENCE [LARGE SCALE GENOMIC DNA]</scope>
    <source>
        <strain evidence="6">CIP107946</strain>
    </source>
</reference>
<gene>
    <name evidence="6" type="ORF">JEOPIN946_00691</name>
</gene>
<proteinExistence type="predicted"/>
<evidence type="ECO:0008006" key="8">
    <source>
        <dbReference type="Google" id="ProtNLM"/>
    </source>
</evidence>
<keyword evidence="7" id="KW-1185">Reference proteome</keyword>
<dbReference type="EMBL" id="CAJEWB010000006">
    <property type="protein sequence ID" value="CAD2073308.1"/>
    <property type="molecule type" value="Genomic_DNA"/>
</dbReference>
<feature type="transmembrane region" description="Helical" evidence="5">
    <location>
        <begin position="20"/>
        <end position="41"/>
    </location>
</feature>
<name>A0A6V7R8I7_9BACL</name>
<keyword evidence="4 5" id="KW-0472">Membrane</keyword>
<evidence type="ECO:0000256" key="3">
    <source>
        <dbReference type="ARBA" id="ARBA00022989"/>
    </source>
</evidence>
<protein>
    <recommendedName>
        <fullName evidence="8">DUF4870 domain-containing protein</fullName>
    </recommendedName>
</protein>
<dbReference type="InterPro" id="IPR019109">
    <property type="entry name" value="MamF_MmsF"/>
</dbReference>
<sequence length="118" mass="13282">MDYNKEEFEPVNHSRFDNQIVMISYLSTLVTTFIIPIILWVMKKDEDPETGQALADVLNFSISYTIYLVAASISMIILVGFVLAPLVSLLVIIFSIVGAVKSYNGERYTAPLTIKFIK</sequence>
<dbReference type="AlphaFoldDB" id="A0A6V7R8I7"/>
<dbReference type="RefSeq" id="WP_186076899.1">
    <property type="nucleotide sequence ID" value="NZ_CAJEWB010000006.1"/>
</dbReference>
<keyword evidence="3 5" id="KW-1133">Transmembrane helix</keyword>
<evidence type="ECO:0000313" key="7">
    <source>
        <dbReference type="Proteomes" id="UP000588186"/>
    </source>
</evidence>
<evidence type="ECO:0000256" key="4">
    <source>
        <dbReference type="ARBA" id="ARBA00023136"/>
    </source>
</evidence>
<comment type="caution">
    <text evidence="6">The sequence shown here is derived from an EMBL/GenBank/DDBJ whole genome shotgun (WGS) entry which is preliminary data.</text>
</comment>